<sequence>MTTILVNDNKMYGDGQMTGQHISSYKTKKIVNFGTAIVGGAGRWASVVKFHQWVYENLVAQVAQEDHPFANIMMPEDMVEDDFMGLVLYPDGTVIMFEGCKNSFEHEQPVAIGSGADFAIACAHNGLDGKVAIETAAYFDTGTGGEIQVEDFDNDEDEPFYSKEDFEDKSKEEILAMLFGEEDSSELDDVVSEPSGVMHFDEGVFELTVYSNGKLDCCDDEPLFTSFVETQDEFGLPDLKRYADLLGVKFPHNIGQDTLAQKLDEKVKEIVDSLNK</sequence>
<protein>
    <submittedName>
        <fullName evidence="1">HslV family peptidase</fullName>
    </submittedName>
</protein>
<accession>A0AB39AJP4</accession>
<dbReference type="EMBL" id="PP934186">
    <property type="protein sequence ID" value="XDG30917.1"/>
    <property type="molecule type" value="Genomic_DNA"/>
</dbReference>
<dbReference type="SUPFAM" id="SSF56235">
    <property type="entry name" value="N-terminal nucleophile aminohydrolases (Ntn hydrolases)"/>
    <property type="match status" value="1"/>
</dbReference>
<organism evidence="1">
    <name type="scientific">Vibrio phage P018-4</name>
    <dbReference type="NCBI Taxonomy" id="3229728"/>
    <lineage>
        <taxon>Viruses</taxon>
        <taxon>Duplodnaviria</taxon>
        <taxon>Heunggongvirae</taxon>
        <taxon>Uroviricota</taxon>
        <taxon>Caudoviricetes</taxon>
    </lineage>
</organism>
<evidence type="ECO:0000313" key="1">
    <source>
        <dbReference type="EMBL" id="XDG30917.1"/>
    </source>
</evidence>
<name>A0AB39AJP4_9CAUD</name>
<reference evidence="1" key="1">
    <citation type="submission" date="2024-06" db="EMBL/GenBank/DDBJ databases">
        <authorList>
            <person name="Yang R."/>
        </authorList>
    </citation>
    <scope>NUCLEOTIDE SEQUENCE</scope>
</reference>
<dbReference type="InterPro" id="IPR029055">
    <property type="entry name" value="Ntn_hydrolases_N"/>
</dbReference>
<dbReference type="Gene3D" id="3.60.20.10">
    <property type="entry name" value="Glutamine Phosphoribosylpyrophosphate, subunit 1, domain 1"/>
    <property type="match status" value="1"/>
</dbReference>
<proteinExistence type="predicted"/>